<accession>B9RXF2</accession>
<evidence type="ECO:0000313" key="1">
    <source>
        <dbReference type="EMBL" id="EEF43808.1"/>
    </source>
</evidence>
<protein>
    <submittedName>
        <fullName evidence="1">Uncharacterized protein</fullName>
    </submittedName>
</protein>
<organism evidence="1 2">
    <name type="scientific">Ricinus communis</name>
    <name type="common">Castor bean</name>
    <dbReference type="NCBI Taxonomy" id="3988"/>
    <lineage>
        <taxon>Eukaryota</taxon>
        <taxon>Viridiplantae</taxon>
        <taxon>Streptophyta</taxon>
        <taxon>Embryophyta</taxon>
        <taxon>Tracheophyta</taxon>
        <taxon>Spermatophyta</taxon>
        <taxon>Magnoliopsida</taxon>
        <taxon>eudicotyledons</taxon>
        <taxon>Gunneridae</taxon>
        <taxon>Pentapetalae</taxon>
        <taxon>rosids</taxon>
        <taxon>fabids</taxon>
        <taxon>Malpighiales</taxon>
        <taxon>Euphorbiaceae</taxon>
        <taxon>Acalyphoideae</taxon>
        <taxon>Acalypheae</taxon>
        <taxon>Ricinus</taxon>
    </lineage>
</organism>
<evidence type="ECO:0000313" key="2">
    <source>
        <dbReference type="Proteomes" id="UP000008311"/>
    </source>
</evidence>
<gene>
    <name evidence="1" type="ORF">RCOM_0903290</name>
</gene>
<keyword evidence="2" id="KW-1185">Reference proteome</keyword>
<dbReference type="Proteomes" id="UP000008311">
    <property type="component" value="Unassembled WGS sequence"/>
</dbReference>
<dbReference type="EMBL" id="EQ973828">
    <property type="protein sequence ID" value="EEF43808.1"/>
    <property type="molecule type" value="Genomic_DNA"/>
</dbReference>
<proteinExistence type="predicted"/>
<dbReference type="InParanoid" id="B9RXF2"/>
<sequence>MAQGIENSKQVSEFSRLNLRLPLVKACDCLEETGGVVFRLFCSWSIMSQAQSFRSGPGHTCLFRFTPPM</sequence>
<name>B9RXF2_RICCO</name>
<reference evidence="2" key="1">
    <citation type="journal article" date="2010" name="Nat. Biotechnol.">
        <title>Draft genome sequence of the oilseed species Ricinus communis.</title>
        <authorList>
            <person name="Chan A.P."/>
            <person name="Crabtree J."/>
            <person name="Zhao Q."/>
            <person name="Lorenzi H."/>
            <person name="Orvis J."/>
            <person name="Puiu D."/>
            <person name="Melake-Berhan A."/>
            <person name="Jones K.M."/>
            <person name="Redman J."/>
            <person name="Chen G."/>
            <person name="Cahoon E.B."/>
            <person name="Gedil M."/>
            <person name="Stanke M."/>
            <person name="Haas B.J."/>
            <person name="Wortman J.R."/>
            <person name="Fraser-Liggett C.M."/>
            <person name="Ravel J."/>
            <person name="Rabinowicz P.D."/>
        </authorList>
    </citation>
    <scope>NUCLEOTIDE SEQUENCE [LARGE SCALE GENOMIC DNA]</scope>
    <source>
        <strain evidence="2">cv. Hale</strain>
    </source>
</reference>
<dbReference type="AlphaFoldDB" id="B9RXF2"/>